<feature type="transmembrane region" description="Helical" evidence="7">
    <location>
        <begin position="149"/>
        <end position="168"/>
    </location>
</feature>
<accession>A0A127FCT8</accession>
<evidence type="ECO:0008006" key="13">
    <source>
        <dbReference type="Google" id="ProtNLM"/>
    </source>
</evidence>
<dbReference type="EMBL" id="CP011971">
    <property type="protein sequence ID" value="AMN48202.1"/>
    <property type="molecule type" value="Genomic_DNA"/>
</dbReference>
<gene>
    <name evidence="11" type="ORF">ACG33_14065</name>
</gene>
<keyword evidence="12" id="KW-1185">Reference proteome</keyword>
<name>A0A127FCT8_STEDE</name>
<evidence type="ECO:0000256" key="3">
    <source>
        <dbReference type="ARBA" id="ARBA00022475"/>
    </source>
</evidence>
<protein>
    <recommendedName>
        <fullName evidence="13">Mechanosensitive ion channel protein MscS</fullName>
    </recommendedName>
</protein>
<evidence type="ECO:0000259" key="10">
    <source>
        <dbReference type="Pfam" id="PF21088"/>
    </source>
</evidence>
<dbReference type="Pfam" id="PF21082">
    <property type="entry name" value="MS_channel_3rd"/>
    <property type="match status" value="1"/>
</dbReference>
<dbReference type="InterPro" id="IPR011066">
    <property type="entry name" value="MscS_channel_C_sf"/>
</dbReference>
<feature type="domain" description="Mechanosensitive ion channel transmembrane helices 2/3" evidence="10">
    <location>
        <begin position="126"/>
        <end position="165"/>
    </location>
</feature>
<proteinExistence type="inferred from homology"/>
<feature type="transmembrane region" description="Helical" evidence="7">
    <location>
        <begin position="113"/>
        <end position="137"/>
    </location>
</feature>
<evidence type="ECO:0000259" key="9">
    <source>
        <dbReference type="Pfam" id="PF21082"/>
    </source>
</evidence>
<evidence type="ECO:0000256" key="6">
    <source>
        <dbReference type="ARBA" id="ARBA00023136"/>
    </source>
</evidence>
<evidence type="ECO:0000259" key="8">
    <source>
        <dbReference type="Pfam" id="PF00924"/>
    </source>
</evidence>
<reference evidence="11 12" key="1">
    <citation type="submission" date="2015-06" db="EMBL/GenBank/DDBJ databases">
        <title>A Comprehensive Approach to Explore the Metabolic and Phylogenetic Diversity of Bacterial Steroid Degradation in the Environment: Testosterone as an Example.</title>
        <authorList>
            <person name="Yang F.-C."/>
            <person name="Chen Y.-L."/>
            <person name="Yu C.-P."/>
            <person name="Tang S.-L."/>
            <person name="Wang P.-H."/>
            <person name="Ismail W."/>
            <person name="Wang C.-H."/>
            <person name="Yang C.-Y."/>
            <person name="Chiang Y.-R."/>
        </authorList>
    </citation>
    <scope>NUCLEOTIDE SEQUENCE [LARGE SCALE GENOMIC DNA]</scope>
    <source>
        <strain evidence="11 12">DSM 18526</strain>
    </source>
</reference>
<evidence type="ECO:0000256" key="7">
    <source>
        <dbReference type="SAM" id="Phobius"/>
    </source>
</evidence>
<evidence type="ECO:0000256" key="5">
    <source>
        <dbReference type="ARBA" id="ARBA00022989"/>
    </source>
</evidence>
<keyword evidence="4 7" id="KW-0812">Transmembrane</keyword>
<evidence type="ECO:0000256" key="4">
    <source>
        <dbReference type="ARBA" id="ARBA00022692"/>
    </source>
</evidence>
<dbReference type="GO" id="GO:0008381">
    <property type="term" value="F:mechanosensitive monoatomic ion channel activity"/>
    <property type="evidence" value="ECO:0007669"/>
    <property type="project" value="UniProtKB-ARBA"/>
</dbReference>
<dbReference type="Gene3D" id="2.30.30.60">
    <property type="match status" value="1"/>
</dbReference>
<dbReference type="SUPFAM" id="SSF82861">
    <property type="entry name" value="Mechanosensitive channel protein MscS (YggB), transmembrane region"/>
    <property type="match status" value="1"/>
</dbReference>
<comment type="subcellular location">
    <subcellularLocation>
        <location evidence="1">Cell membrane</location>
        <topology evidence="1">Multi-pass membrane protein</topology>
    </subcellularLocation>
</comment>
<feature type="domain" description="Mechanosensitive ion channel MscS C-terminal" evidence="9">
    <location>
        <begin position="241"/>
        <end position="323"/>
    </location>
</feature>
<dbReference type="Pfam" id="PF21088">
    <property type="entry name" value="MS_channel_1st"/>
    <property type="match status" value="1"/>
</dbReference>
<dbReference type="InterPro" id="IPR006685">
    <property type="entry name" value="MscS_channel_2nd"/>
</dbReference>
<evidence type="ECO:0000256" key="1">
    <source>
        <dbReference type="ARBA" id="ARBA00004651"/>
    </source>
</evidence>
<dbReference type="AlphaFoldDB" id="A0A127FCT8"/>
<organism evidence="11 12">
    <name type="scientific">Steroidobacter denitrificans</name>
    <dbReference type="NCBI Taxonomy" id="465721"/>
    <lineage>
        <taxon>Bacteria</taxon>
        <taxon>Pseudomonadati</taxon>
        <taxon>Pseudomonadota</taxon>
        <taxon>Gammaproteobacteria</taxon>
        <taxon>Steroidobacterales</taxon>
        <taxon>Steroidobacteraceae</taxon>
        <taxon>Steroidobacter</taxon>
    </lineage>
</organism>
<feature type="transmembrane region" description="Helical" evidence="7">
    <location>
        <begin position="6"/>
        <end position="24"/>
    </location>
</feature>
<dbReference type="InterPro" id="IPR010920">
    <property type="entry name" value="LSM_dom_sf"/>
</dbReference>
<dbReference type="Gene3D" id="1.10.287.1260">
    <property type="match status" value="1"/>
</dbReference>
<dbReference type="PANTHER" id="PTHR30566">
    <property type="entry name" value="YNAI-RELATED MECHANOSENSITIVE ION CHANNEL"/>
    <property type="match status" value="1"/>
</dbReference>
<keyword evidence="6 7" id="KW-0472">Membrane</keyword>
<dbReference type="InterPro" id="IPR023408">
    <property type="entry name" value="MscS_beta-dom_sf"/>
</dbReference>
<feature type="domain" description="Mechanosensitive ion channel MscS" evidence="8">
    <location>
        <begin position="166"/>
        <end position="231"/>
    </location>
</feature>
<dbReference type="KEGG" id="sdf:ACG33_14065"/>
<keyword evidence="3" id="KW-1003">Cell membrane</keyword>
<comment type="similarity">
    <text evidence="2">Belongs to the MscS (TC 1.A.23) family.</text>
</comment>
<dbReference type="PANTHER" id="PTHR30566:SF25">
    <property type="entry name" value="INNER MEMBRANE PROTEIN"/>
    <property type="match status" value="1"/>
</dbReference>
<dbReference type="InterPro" id="IPR049278">
    <property type="entry name" value="MS_channel_C"/>
</dbReference>
<dbReference type="GO" id="GO:0005886">
    <property type="term" value="C:plasma membrane"/>
    <property type="evidence" value="ECO:0007669"/>
    <property type="project" value="UniProtKB-SubCell"/>
</dbReference>
<dbReference type="SUPFAM" id="SSF82689">
    <property type="entry name" value="Mechanosensitive channel protein MscS (YggB), C-terminal domain"/>
    <property type="match status" value="1"/>
</dbReference>
<keyword evidence="5 7" id="KW-1133">Transmembrane helix</keyword>
<dbReference type="Pfam" id="PF00924">
    <property type="entry name" value="MS_channel_2nd"/>
    <property type="match status" value="1"/>
</dbReference>
<dbReference type="Proteomes" id="UP000070250">
    <property type="component" value="Chromosome"/>
</dbReference>
<dbReference type="Gene3D" id="3.30.70.100">
    <property type="match status" value="1"/>
</dbReference>
<feature type="transmembrane region" description="Helical" evidence="7">
    <location>
        <begin position="52"/>
        <end position="70"/>
    </location>
</feature>
<evidence type="ECO:0000256" key="2">
    <source>
        <dbReference type="ARBA" id="ARBA00008017"/>
    </source>
</evidence>
<dbReference type="PATRIC" id="fig|465721.4.peg.3008"/>
<dbReference type="InterPro" id="IPR049142">
    <property type="entry name" value="MS_channel_1st"/>
</dbReference>
<evidence type="ECO:0000313" key="12">
    <source>
        <dbReference type="Proteomes" id="UP000070250"/>
    </source>
</evidence>
<dbReference type="SUPFAM" id="SSF50182">
    <property type="entry name" value="Sm-like ribonucleoproteins"/>
    <property type="match status" value="1"/>
</dbReference>
<dbReference type="InterPro" id="IPR011014">
    <property type="entry name" value="MscS_channel_TM-2"/>
</dbReference>
<sequence length="361" mass="39631">MQWGAFVIIATMALLTLLLIRRLVRNRHAVLAATAEIEFAERFFQIASRTSSAFLAIVSVYAGLLALKLPENAYQAIHTAFTIAVFWQTGLWASTAVLAAVQRRRRGALKSDQAAASSLGIIGFVARLTIWSLVLLLTLDNLGIQIKSLLAGLGIGGIAVALAAQNILGDLFASLSITLDRPFVVGDALQVDEFSGTVEYIGVKSTRLRSVSGEQIIIPNANLLSSRIRNNARLRERRVIYTLSVDQLTSHEQLRRLPGILRELIESHRDVRFDRAHFARIGSSSFDIEAVYIVTTPNYGRHMDILQDIHLRLLDIMGREGISLAQPSQKLYMQDPAPHVSTELQLVAAEESRSAATDPAG</sequence>
<evidence type="ECO:0000313" key="11">
    <source>
        <dbReference type="EMBL" id="AMN48202.1"/>
    </source>
</evidence>
<feature type="transmembrane region" description="Helical" evidence="7">
    <location>
        <begin position="76"/>
        <end position="101"/>
    </location>
</feature>